<evidence type="ECO:0000259" key="19">
    <source>
        <dbReference type="PROSITE" id="PS50268"/>
    </source>
</evidence>
<dbReference type="Gene3D" id="2.60.120.200">
    <property type="match status" value="1"/>
</dbReference>
<dbReference type="GO" id="GO:0048513">
    <property type="term" value="P:animal organ development"/>
    <property type="evidence" value="ECO:0007669"/>
    <property type="project" value="UniProtKB-ARBA"/>
</dbReference>
<feature type="domain" description="Cadherin" evidence="19">
    <location>
        <begin position="1109"/>
        <end position="1242"/>
    </location>
</feature>
<keyword evidence="7 13" id="KW-0106">Calcium</keyword>
<dbReference type="SMART" id="SM00181">
    <property type="entry name" value="EGF"/>
    <property type="match status" value="6"/>
</dbReference>
<evidence type="ECO:0000256" key="7">
    <source>
        <dbReference type="ARBA" id="ARBA00022837"/>
    </source>
</evidence>
<dbReference type="PRINTS" id="PR00205">
    <property type="entry name" value="CADHERIN"/>
</dbReference>
<dbReference type="InterPro" id="IPR002126">
    <property type="entry name" value="Cadherin-like_dom"/>
</dbReference>
<feature type="domain" description="Cadherin" evidence="19">
    <location>
        <begin position="35"/>
        <end position="139"/>
    </location>
</feature>
<dbReference type="SMART" id="SM00282">
    <property type="entry name" value="LamG"/>
    <property type="match status" value="1"/>
</dbReference>
<feature type="domain" description="Cadherin" evidence="19">
    <location>
        <begin position="2148"/>
        <end position="2256"/>
    </location>
</feature>
<feature type="domain" description="Cadherin" evidence="19">
    <location>
        <begin position="2461"/>
        <end position="2564"/>
    </location>
</feature>
<dbReference type="PROSITE" id="PS00022">
    <property type="entry name" value="EGF_1"/>
    <property type="match status" value="4"/>
</dbReference>
<dbReference type="PROSITE" id="PS50026">
    <property type="entry name" value="EGF_3"/>
    <property type="match status" value="5"/>
</dbReference>
<evidence type="ECO:0000256" key="3">
    <source>
        <dbReference type="ARBA" id="ARBA00022536"/>
    </source>
</evidence>
<name>A0AAV2PP78_MEGNR</name>
<feature type="compositionally biased region" description="Polar residues" evidence="15">
    <location>
        <begin position="3769"/>
        <end position="3779"/>
    </location>
</feature>
<feature type="disulfide bond" evidence="14">
    <location>
        <begin position="3462"/>
        <end position="3471"/>
    </location>
</feature>
<dbReference type="PROSITE" id="PS00232">
    <property type="entry name" value="CADHERIN_1"/>
    <property type="match status" value="10"/>
</dbReference>
<dbReference type="Pfam" id="PF02210">
    <property type="entry name" value="Laminin_G_2"/>
    <property type="match status" value="1"/>
</dbReference>
<dbReference type="CDD" id="cd00053">
    <property type="entry name" value="EGF"/>
    <property type="match status" value="1"/>
</dbReference>
<dbReference type="PROSITE" id="PS50268">
    <property type="entry name" value="CADHERIN_2"/>
    <property type="match status" value="27"/>
</dbReference>
<dbReference type="GO" id="GO:0007163">
    <property type="term" value="P:establishment or maintenance of cell polarity"/>
    <property type="evidence" value="ECO:0007669"/>
    <property type="project" value="UniProtKB-ARBA"/>
</dbReference>
<reference evidence="20 21" key="1">
    <citation type="submission" date="2024-05" db="EMBL/GenBank/DDBJ databases">
        <authorList>
            <person name="Wallberg A."/>
        </authorList>
    </citation>
    <scope>NUCLEOTIDE SEQUENCE [LARGE SCALE GENOMIC DNA]</scope>
</reference>
<feature type="domain" description="Cadherin" evidence="19">
    <location>
        <begin position="797"/>
        <end position="903"/>
    </location>
</feature>
<dbReference type="Gene3D" id="2.10.25.10">
    <property type="entry name" value="Laminin"/>
    <property type="match status" value="4"/>
</dbReference>
<feature type="domain" description="Cadherin" evidence="19">
    <location>
        <begin position="1329"/>
        <end position="1430"/>
    </location>
</feature>
<dbReference type="FunFam" id="2.60.40.60:FF:000100">
    <property type="entry name" value="protocadherin Fat 2"/>
    <property type="match status" value="1"/>
</dbReference>
<dbReference type="InterPro" id="IPR000742">
    <property type="entry name" value="EGF"/>
</dbReference>
<dbReference type="FunFam" id="2.10.25.10:FF:000472">
    <property type="entry name" value="Uncharacterized protein, isoform A"/>
    <property type="match status" value="1"/>
</dbReference>
<dbReference type="SUPFAM" id="SSF49899">
    <property type="entry name" value="Concanavalin A-like lectins/glucanases"/>
    <property type="match status" value="1"/>
</dbReference>
<dbReference type="GO" id="GO:0048589">
    <property type="term" value="P:developmental growth"/>
    <property type="evidence" value="ECO:0007669"/>
    <property type="project" value="UniProtKB-ARBA"/>
</dbReference>
<dbReference type="InterPro" id="IPR050971">
    <property type="entry name" value="Cadherin-domain_protein"/>
</dbReference>
<gene>
    <name evidence="20" type="ORF">MNOR_LOCUS2251</name>
</gene>
<dbReference type="Pfam" id="PF00028">
    <property type="entry name" value="Cadherin"/>
    <property type="match status" value="22"/>
</dbReference>
<dbReference type="Gene3D" id="2.60.40.60">
    <property type="entry name" value="Cadherins"/>
    <property type="match status" value="27"/>
</dbReference>
<comment type="caution">
    <text evidence="14">Lacks conserved residue(s) required for the propagation of feature annotation.</text>
</comment>
<evidence type="ECO:0000313" key="20">
    <source>
        <dbReference type="EMBL" id="CAL4061688.1"/>
    </source>
</evidence>
<dbReference type="Pfam" id="PF12661">
    <property type="entry name" value="hEGF"/>
    <property type="match status" value="1"/>
</dbReference>
<feature type="domain" description="Cadherin" evidence="19">
    <location>
        <begin position="1532"/>
        <end position="1632"/>
    </location>
</feature>
<keyword evidence="2" id="KW-1003">Cell membrane</keyword>
<dbReference type="SMART" id="SM00112">
    <property type="entry name" value="CA"/>
    <property type="match status" value="26"/>
</dbReference>
<keyword evidence="6" id="KW-0677">Repeat</keyword>
<feature type="region of interest" description="Disordered" evidence="15">
    <location>
        <begin position="3758"/>
        <end position="3779"/>
    </location>
</feature>
<proteinExistence type="predicted"/>
<dbReference type="FunFam" id="2.60.40.60:FF:000020">
    <property type="entry name" value="Dachsous cadherin-related 1b"/>
    <property type="match status" value="3"/>
</dbReference>
<feature type="domain" description="Cadherin" evidence="19">
    <location>
        <begin position="246"/>
        <end position="351"/>
    </location>
</feature>
<evidence type="ECO:0000256" key="4">
    <source>
        <dbReference type="ARBA" id="ARBA00022692"/>
    </source>
</evidence>
<dbReference type="PROSITE" id="PS50025">
    <property type="entry name" value="LAM_G_DOMAIN"/>
    <property type="match status" value="1"/>
</dbReference>
<feature type="transmembrane region" description="Helical" evidence="16">
    <location>
        <begin position="3559"/>
        <end position="3587"/>
    </location>
</feature>
<feature type="disulfide bond" evidence="14">
    <location>
        <begin position="3537"/>
        <end position="3546"/>
    </location>
</feature>
<feature type="domain" description="Cadherin" evidence="19">
    <location>
        <begin position="2257"/>
        <end position="2361"/>
    </location>
</feature>
<organism evidence="20 21">
    <name type="scientific">Meganyctiphanes norvegica</name>
    <name type="common">Northern krill</name>
    <name type="synonym">Thysanopoda norvegica</name>
    <dbReference type="NCBI Taxonomy" id="48144"/>
    <lineage>
        <taxon>Eukaryota</taxon>
        <taxon>Metazoa</taxon>
        <taxon>Ecdysozoa</taxon>
        <taxon>Arthropoda</taxon>
        <taxon>Crustacea</taxon>
        <taxon>Multicrustacea</taxon>
        <taxon>Malacostraca</taxon>
        <taxon>Eumalacostraca</taxon>
        <taxon>Eucarida</taxon>
        <taxon>Euphausiacea</taxon>
        <taxon>Euphausiidae</taxon>
        <taxon>Meganyctiphanes</taxon>
    </lineage>
</organism>
<feature type="domain" description="Cadherin" evidence="19">
    <location>
        <begin position="140"/>
        <end position="244"/>
    </location>
</feature>
<feature type="non-terminal residue" evidence="20">
    <location>
        <position position="3991"/>
    </location>
</feature>
<dbReference type="GO" id="GO:0005886">
    <property type="term" value="C:plasma membrane"/>
    <property type="evidence" value="ECO:0007669"/>
    <property type="project" value="UniProtKB-SubCell"/>
</dbReference>
<keyword evidence="8" id="KW-0130">Cell adhesion</keyword>
<accession>A0AAV2PP78</accession>
<dbReference type="InterPro" id="IPR013032">
    <property type="entry name" value="EGF-like_CS"/>
</dbReference>
<dbReference type="GO" id="GO:0001736">
    <property type="term" value="P:establishment of planar polarity"/>
    <property type="evidence" value="ECO:0007669"/>
    <property type="project" value="UniProtKB-ARBA"/>
</dbReference>
<keyword evidence="9 16" id="KW-1133">Transmembrane helix</keyword>
<dbReference type="FunFam" id="2.60.40.60:FF:000024">
    <property type="entry name" value="FAT atypical cadherin 3"/>
    <property type="match status" value="1"/>
</dbReference>
<feature type="disulfide bond" evidence="14">
    <location>
        <begin position="3182"/>
        <end position="3191"/>
    </location>
</feature>
<feature type="domain" description="EGF-like" evidence="18">
    <location>
        <begin position="3436"/>
        <end position="3472"/>
    </location>
</feature>
<keyword evidence="10 16" id="KW-0472">Membrane</keyword>
<feature type="domain" description="Cadherin" evidence="19">
    <location>
        <begin position="698"/>
        <end position="796"/>
    </location>
</feature>
<dbReference type="FunFam" id="2.60.40.60:FF:000116">
    <property type="entry name" value="Dachsous cadherin-related 2"/>
    <property type="match status" value="2"/>
</dbReference>
<feature type="domain" description="Cadherin" evidence="19">
    <location>
        <begin position="2775"/>
        <end position="2882"/>
    </location>
</feature>
<evidence type="ECO:0000256" key="16">
    <source>
        <dbReference type="SAM" id="Phobius"/>
    </source>
</evidence>
<feature type="domain" description="Cadherin" evidence="19">
    <location>
        <begin position="1633"/>
        <end position="1735"/>
    </location>
</feature>
<keyword evidence="12" id="KW-0325">Glycoprotein</keyword>
<dbReference type="GO" id="GO:0007424">
    <property type="term" value="P:open tracheal system development"/>
    <property type="evidence" value="ECO:0007669"/>
    <property type="project" value="UniProtKB-ARBA"/>
</dbReference>
<feature type="disulfide bond" evidence="14">
    <location>
        <begin position="3424"/>
        <end position="3433"/>
    </location>
</feature>
<evidence type="ECO:0000256" key="1">
    <source>
        <dbReference type="ARBA" id="ARBA00004162"/>
    </source>
</evidence>
<feature type="domain" description="Cadherin" evidence="19">
    <location>
        <begin position="455"/>
        <end position="555"/>
    </location>
</feature>
<evidence type="ECO:0000256" key="13">
    <source>
        <dbReference type="PROSITE-ProRule" id="PRU00043"/>
    </source>
</evidence>
<dbReference type="GO" id="GO:0005911">
    <property type="term" value="C:cell-cell junction"/>
    <property type="evidence" value="ECO:0007669"/>
    <property type="project" value="TreeGrafter"/>
</dbReference>
<sequence length="3991" mass="446290">MIKQIPYQLINDDVKLFSIFKTNFGTNSYSPEFSEKFPLLIKVREDARVGTELVTVKVRDLDQGYNGKVVYSISGGNRNNAFIIGTESGVVEIRTDLDHELQTEYVLNVTAYDLGAPRKSSSHNITIQIIDVNDNAPKFSQEFYRLELLESTDIGSTVLQIYAEDLDEDIFLSIQYELVTEVSHFFLDKFTGELIVNETLDREKNTKYDLLVRAQDSPLTQEQMFSYAHVYITITDINDCKPDFGINSRVTVSISEDLPVGTVVASLAATDKDQGNNGKVTYHLDSESTKIFRVDPLTGVIRVAQKLDYESQSFYNITIKATDGGEPALHSEASLLITVLDVDENLGPPVFSKRLLHSQVKENLPPGALVTTLKAHDPYTDGAPLTYTITAGTGLGYFTINDKGEVRTLRVLDRETSRGYWLTVVVADVETMPLTDICQVYVEVDDVNDHIPQTLLPAYHIKVSEDAKPGGPLMQLQALDGDLTPTNITFMFTRGNHKKTFFINQTTGLISLVRQLDREIRSLYHISVTLSDGHLTSVTPVTITITDVNDHPPHFMEPLYRITVPARISSRRRKQLFKGLEIEDEYFSQSSEFLLDQNFTVDPITAFDDAPLFGVFAIDDDIGPNASLNYSITSSRGKAFKIHNYTGLVYTSRELQAGKTFEFKIQATDNGSPSLSTTTRVLLRVVDIPSNSSNPPMIDPLLPVQIMESDLPGRVVTYIHATDDDDDSLWYYITDGDDEGQFSIGVDTGILSLSRPVDHETQSQYVLQIAVIDGFHSAIEQLVIEVLDANDHQPELSHSEYWGNVSESAIIGTTVLSLHCQDYDTGRSRLFFSIHHSNATQSTGLFALNSSTGALTVAKPLDRELSGIHQLTVSCRDRSHREQTDLARITVTIEDDNEHDPVFLEKIILANVNVGAAAGTVVTKVKAFDRDTSDNGRLSYSITEGNRDGIFTIDETLGWIRLAHPLPKNATSEFLLLVSAADHCKFPHIASVSVKISVNYNVDETPIWDDIDIPSVVEVSEWTLVNTAIAQVSASASTSLYYSITHGNQQSTFRVSPVSGIVILATELDYEENSFFNITIESRTNTAFSISRWLVVHVLDENDWWPEWDELHYSGYIQEDADFGDPVIDFSSPIGRPTPLTVTATDLDHQGQNGLISYSIIEKNTTRYFSINPHTGAIRVSGPLHDIAGENISFSIWAMDGGEPRRECLKPVIVNINVLKVEKTEITFSNDNYATVLYLPEFPIYTLIQVLCIEVNVTSNKDVIYEIIDGDIEAKYSFDSFDQCLYIKDKHNIEQEYLLTLQGSVGDLNATTTISIDVKDAPTSTLVFTREKYFANVWENSTEKENLDIINIKNLPINHHIKYSILNPVSNFEIHSTAGVVMTTGEPFDREKQDYFAILIKAQDIEKPDNFAFVLLHVAVIDVNDNSPIFFNQPYYFLVTTKADVKQTVAQIRAEDFDAGKYGTVRYEIQTEGIKEFSINEETGEIILEEPQTKEDKTYNITVSAFDGGNPSYVTKANVIIRVVSAEGPMFSSVSYKSTIPEDIPIGSAVARVEAHSPSNLPLIYTIIDGNKDELFSLDYQTGVLLTATLLDFELQPEHYLTVQAREPISKLSACVQVSVTLEDVNDNSPEFQDSLVKVRVSEAEPVGHMFIQVSTTDQDSGYGGKVRYFCITNCDLFAVGSEDGRIKLKGKLDAEQERHHTITVMARDLGLPSKSSETEIVVEVTDLNDNSPIWEYEEYHCIHSPDAVSGHIVTSMIAYDADISQMEALEYRIHSGNPYGIFKMCEGVLSVIAPHKLQKSCMLNISASDGVHIAFTSLRVSVLTSNKMGPRFEKNIFEVFVSEEVSPGYFIIDIAANITDSSSISSYKIVHQTVEKTFRIDSDGKVYTYLTLDREDIAMHIVKVSVTDNKGRSDFTKIHIAIKDENDNGPLFKLNQYQGNIPINTPKTSRILMVEATDPDEGQNGKIHYRIYNHNTQNVENLFKVHPNTGIITLNKDFLEGEEGSYQFFIRAEDNGIPKKRKDVPVTILVLSNSAIFPKSTKYFEQFFLSEDAYIGWLVTSFWNNGPEEVQYSILSQSNKQDANDKGELFAITHSGMLVIQQPLDYEIVRVHEIIIANQTISTPHILDYITISIVVMDVNDNQPTFLSPSYEAFIAEDSEEGSTVLMLTANDKDSGINGKVHYSILIDSDDPQVLSTFKINTHNGVITLISSLDWEMRDFYSFTVVARDSGSPSLTESTRVTVHVKDANDNPPVFLKDLYVTSVAENATVGTVLITLEVSDADEQFEILDYFITGGNNQGHFKVHDSGEIYVAQPLDREQQDEYTLTISANDGKFIAETIVSISITDINDNGPICNVPIYQCTISEGADNGTHVQTVSAFDPDIGIGAKIRYTLNDGDYNYFAIDNSKGTISTSKFLDREKNERITIYVTAEDWEYSDWYCQMMVVVDIEDINDNAPLFSNKTFNAMVPEDVHIQSVIFKMESIDPDVGINHKVMYTLLDSADNHFIIDSTEGFVSLAKPLDREKRDFYSITVKASDLGTPSLSSTAIVSVIVLDINDNAPEFEYRIQQTTIPENTPMGTEIMTVLATSRDIGINAEITYTIEHTTAEKYFEIDSKTGIITIGRGLDYEEVRQVIATVTATDGGTPALSSTAVVNITVQDINDNAPIFSQSSYTLYIEENSAASRSVLELTANDIDSGMNGEVQYSILNDHSYLPFEIDNDLGVLTLIEILDREKIEEYVLEIKARDGGVPANSQTTKVIVTVEDVNDCPPVFTSNDYKIVVQENQPIGYSILKMEVNDDDASSNGAPFTWELTGQSSGEKSWFSIDQNGIIHLKTSELNHYIEDEYKLEIQVWDNGIPPLSATTEVFLTIVEESRFPPTVFPLTAYVLHYKTPYPGGLLGQITALDQDFYDTLEYSFLNNNIISNYINDFSIDSKNGTLTALKPLDTGNYEIDVVVSDGKYESSGNAVVKVNIMDELTLSNAVILNMESISPSEFLSDLQEKFIYVLSTLLKTNKNLVSVLGIQTSQTLLNTTKNKSRRRRGINESLEILIAAQNMNMTYYKKRDLIYLFEKHKNAIQESLNLNDFSFKRSMCNNEARCNGNGICRDSITFDNNLPGHYITQLISMVSPHFAQSFSCQCIQGLTGHVCNEIVNVCGRRPCASYQECTPSITNPQGYTCHCPEGYFGPTCQVDISNCHYPTCFYPLQPLSFKGMSYAQYSIPYKNQSSSTHIKLYFRTRYPAGIIIYLSGVVDYGILEMFDGYIQYRWDCGSGEGKVRISEMKVDDGDWHFISLTQKGTISWLTVDNTVKTGMSYGIKSILNIDSNYIYIGAEVIREIDENQHIHVSVRKGFVGCMEQIYIDENKLPLALTGTSIYGSTLKKLENVDMQCSDSLLFPGMCGSYPCLNGGTCIEGIYQSFKCLCSARYKGSKCQIDTAPCSSSPCLNGGHCVVTGHSYTCKCPSKLNGRRCEYGIHCNPNPCQNGGYCEEGKYGPICKCRHYAGNTCEEDIDECTLFSPCQNSGTCLNLLGSFRCICKENVTGEYCNAMLRSTSLQSRFIMRLETLLCIIAILIFFLVAAMILVVCLKKKWKKKEMEQNNIRLTEINVKKDLKTIDITRNKSKLCNVEAEEVVPPLPPRPNSYGSATADAALLNTLKQLAQYSSHNHENTDYTALNRGENTDTAAQRKTWDYQNNLNKVYFKPMKDIELPLPPKNTNEGSTSNARAVANTDQLTDGNNRRSSPPIIPPLPLHIMKSRRKAAREAKMACPQQQQSSSIDTEQNLNQEDYSLEGSNLHPLNVFDTTKGENEIDIQTAYTPQNINDLNILASAITGNSEICPIEDEEIYDHHNFEDASLEDLLADKGSQNKKMKSRTSNYENLPFYTISHSPLLSHRISHKNTFTSSCPEISFDSRISCDEIDKNNDSIFEPFFCSNKTSNKENIPRPKSLNLQAVYVKHLRRSLSLSVLDKIPDRTKFLYPRFIQTSKSEIFL</sequence>
<dbReference type="InterPro" id="IPR013320">
    <property type="entry name" value="ConA-like_dom_sf"/>
</dbReference>
<keyword evidence="11 14" id="KW-1015">Disulfide bond</keyword>
<dbReference type="PANTHER" id="PTHR24025:SF28">
    <property type="entry name" value="PUTATIVE-RELATED"/>
    <property type="match status" value="1"/>
</dbReference>
<dbReference type="PROSITE" id="PS01186">
    <property type="entry name" value="EGF_2"/>
    <property type="match status" value="1"/>
</dbReference>
<comment type="subcellular location">
    <subcellularLocation>
        <location evidence="1">Cell membrane</location>
        <topology evidence="1">Single-pass membrane protein</topology>
    </subcellularLocation>
</comment>
<dbReference type="GO" id="GO:0005509">
    <property type="term" value="F:calcium ion binding"/>
    <property type="evidence" value="ECO:0007669"/>
    <property type="project" value="UniProtKB-UniRule"/>
</dbReference>
<evidence type="ECO:0000256" key="12">
    <source>
        <dbReference type="ARBA" id="ARBA00023180"/>
    </source>
</evidence>
<feature type="domain" description="Laminin G" evidence="17">
    <location>
        <begin position="3207"/>
        <end position="3391"/>
    </location>
</feature>
<dbReference type="InterPro" id="IPR000152">
    <property type="entry name" value="EGF-type_Asp/Asn_hydroxyl_site"/>
</dbReference>
<dbReference type="SUPFAM" id="SSF49313">
    <property type="entry name" value="Cadherin-like"/>
    <property type="match status" value="27"/>
</dbReference>
<keyword evidence="21" id="KW-1185">Reference proteome</keyword>
<evidence type="ECO:0000256" key="15">
    <source>
        <dbReference type="SAM" id="MobiDB-lite"/>
    </source>
</evidence>
<evidence type="ECO:0000259" key="17">
    <source>
        <dbReference type="PROSITE" id="PS50025"/>
    </source>
</evidence>
<feature type="domain" description="Cadherin" evidence="19">
    <location>
        <begin position="2670"/>
        <end position="2774"/>
    </location>
</feature>
<feature type="domain" description="Cadherin" evidence="19">
    <location>
        <begin position="1834"/>
        <end position="1933"/>
    </location>
</feature>
<dbReference type="InterPro" id="IPR015919">
    <property type="entry name" value="Cadherin-like_sf"/>
</dbReference>
<dbReference type="SMART" id="SM00179">
    <property type="entry name" value="EGF_CA"/>
    <property type="match status" value="3"/>
</dbReference>
<dbReference type="FunFam" id="2.60.40.60:FF:000084">
    <property type="entry name" value="FAT atypical cadherin 3"/>
    <property type="match status" value="1"/>
</dbReference>
<evidence type="ECO:0000256" key="9">
    <source>
        <dbReference type="ARBA" id="ARBA00022989"/>
    </source>
</evidence>
<keyword evidence="3 14" id="KW-0245">EGF-like domain</keyword>
<dbReference type="FunFam" id="2.60.40.60:FF:000039">
    <property type="entry name" value="FAT atypical cadherin 3"/>
    <property type="match status" value="1"/>
</dbReference>
<feature type="domain" description="Cadherin" evidence="19">
    <location>
        <begin position="2897"/>
        <end position="2977"/>
    </location>
</feature>
<feature type="domain" description="Cadherin" evidence="19">
    <location>
        <begin position="1010"/>
        <end position="1108"/>
    </location>
</feature>
<evidence type="ECO:0000256" key="10">
    <source>
        <dbReference type="ARBA" id="ARBA00023136"/>
    </source>
</evidence>
<dbReference type="InterPro" id="IPR001881">
    <property type="entry name" value="EGF-like_Ca-bd_dom"/>
</dbReference>
<feature type="domain" description="Cadherin" evidence="19">
    <location>
        <begin position="615"/>
        <end position="698"/>
    </location>
</feature>
<dbReference type="FunFam" id="2.10.25.10:FF:000125">
    <property type="entry name" value="Neurogenic locus notch protein-like"/>
    <property type="match status" value="1"/>
</dbReference>
<feature type="domain" description="Cadherin" evidence="19">
    <location>
        <begin position="2070"/>
        <end position="2147"/>
    </location>
</feature>
<feature type="domain" description="Cadherin" evidence="19">
    <location>
        <begin position="2357"/>
        <end position="2460"/>
    </location>
</feature>
<dbReference type="FunFam" id="2.60.40.60:FF:000021">
    <property type="entry name" value="FAT atypical cadherin 1"/>
    <property type="match status" value="1"/>
</dbReference>
<dbReference type="CDD" id="cd00110">
    <property type="entry name" value="LamG"/>
    <property type="match status" value="1"/>
</dbReference>
<feature type="domain" description="EGF-like" evidence="18">
    <location>
        <begin position="3397"/>
        <end position="3434"/>
    </location>
</feature>
<feature type="domain" description="Cadherin" evidence="19">
    <location>
        <begin position="1934"/>
        <end position="2041"/>
    </location>
</feature>
<evidence type="ECO:0000313" key="21">
    <source>
        <dbReference type="Proteomes" id="UP001497623"/>
    </source>
</evidence>
<evidence type="ECO:0000256" key="8">
    <source>
        <dbReference type="ARBA" id="ARBA00022889"/>
    </source>
</evidence>
<protein>
    <submittedName>
        <fullName evidence="20">Uncharacterized protein</fullName>
    </submittedName>
</protein>
<feature type="domain" description="EGF-like" evidence="18">
    <location>
        <begin position="3473"/>
        <end position="3508"/>
    </location>
</feature>
<evidence type="ECO:0000256" key="2">
    <source>
        <dbReference type="ARBA" id="ARBA00022475"/>
    </source>
</evidence>
<dbReference type="PANTHER" id="PTHR24025">
    <property type="entry name" value="DESMOGLEIN FAMILY MEMBER"/>
    <property type="match status" value="1"/>
</dbReference>
<dbReference type="PROSITE" id="PS00010">
    <property type="entry name" value="ASX_HYDROXYL"/>
    <property type="match status" value="1"/>
</dbReference>
<dbReference type="FunFam" id="2.60.40.60:FF:000275">
    <property type="entry name" value="Si:dkey-30k22.7"/>
    <property type="match status" value="1"/>
</dbReference>
<evidence type="ECO:0000256" key="14">
    <source>
        <dbReference type="PROSITE-ProRule" id="PRU00076"/>
    </source>
</evidence>
<evidence type="ECO:0000259" key="18">
    <source>
        <dbReference type="PROSITE" id="PS50026"/>
    </source>
</evidence>
<evidence type="ECO:0000256" key="5">
    <source>
        <dbReference type="ARBA" id="ARBA00022729"/>
    </source>
</evidence>
<dbReference type="GO" id="GO:0008104">
    <property type="term" value="P:intracellular protein localization"/>
    <property type="evidence" value="ECO:0007669"/>
    <property type="project" value="UniProtKB-ARBA"/>
</dbReference>
<keyword evidence="5" id="KW-0732">Signal</keyword>
<dbReference type="GO" id="GO:0030855">
    <property type="term" value="P:epithelial cell differentiation"/>
    <property type="evidence" value="ECO:0007669"/>
    <property type="project" value="UniProtKB-ARBA"/>
</dbReference>
<dbReference type="Pfam" id="PF00008">
    <property type="entry name" value="EGF"/>
    <property type="match status" value="2"/>
</dbReference>
<feature type="domain" description="EGF-like" evidence="18">
    <location>
        <begin position="3153"/>
        <end position="3192"/>
    </location>
</feature>
<dbReference type="Proteomes" id="UP001497623">
    <property type="component" value="Unassembled WGS sequence"/>
</dbReference>
<feature type="domain" description="Cadherin" evidence="19">
    <location>
        <begin position="1431"/>
        <end position="1531"/>
    </location>
</feature>
<dbReference type="SUPFAM" id="SSF57196">
    <property type="entry name" value="EGF/Laminin"/>
    <property type="match status" value="3"/>
</dbReference>
<feature type="domain" description="Cadherin" evidence="19">
    <location>
        <begin position="1736"/>
        <end position="1833"/>
    </location>
</feature>
<dbReference type="GO" id="GO:0007156">
    <property type="term" value="P:homophilic cell adhesion via plasma membrane adhesion molecules"/>
    <property type="evidence" value="ECO:0007669"/>
    <property type="project" value="InterPro"/>
</dbReference>
<dbReference type="FunFam" id="2.60.40.60:FF:000015">
    <property type="entry name" value="FAT atypical cadherin 1"/>
    <property type="match status" value="3"/>
</dbReference>
<evidence type="ECO:0000256" key="11">
    <source>
        <dbReference type="ARBA" id="ARBA00023157"/>
    </source>
</evidence>
<dbReference type="InterPro" id="IPR018097">
    <property type="entry name" value="EGF_Ca-bd_CS"/>
</dbReference>
<dbReference type="InterPro" id="IPR020894">
    <property type="entry name" value="Cadherin_CS"/>
</dbReference>
<dbReference type="CDD" id="cd00054">
    <property type="entry name" value="EGF_CA"/>
    <property type="match status" value="4"/>
</dbReference>
<dbReference type="FunFam" id="2.60.40.60:FF:000033">
    <property type="entry name" value="FAT atypical cadherin 1"/>
    <property type="match status" value="1"/>
</dbReference>
<feature type="domain" description="EGF-like" evidence="18">
    <location>
        <begin position="3510"/>
        <end position="3547"/>
    </location>
</feature>
<dbReference type="CDD" id="cd11304">
    <property type="entry name" value="Cadherin_repeat"/>
    <property type="match status" value="26"/>
</dbReference>
<dbReference type="InterPro" id="IPR001791">
    <property type="entry name" value="Laminin_G"/>
</dbReference>
<dbReference type="FunFam" id="2.60.40.60:FF:000013">
    <property type="entry name" value="Cadherin EGF LAG seven-pass G-type receptor"/>
    <property type="match status" value="2"/>
</dbReference>
<dbReference type="FunFam" id="2.60.40.60:FF:000053">
    <property type="entry name" value="FAT atypical cadherin 3"/>
    <property type="match status" value="1"/>
</dbReference>
<dbReference type="EMBL" id="CAXKWB010000666">
    <property type="protein sequence ID" value="CAL4061688.1"/>
    <property type="molecule type" value="Genomic_DNA"/>
</dbReference>
<feature type="domain" description="Cadherin" evidence="19">
    <location>
        <begin position="2565"/>
        <end position="2669"/>
    </location>
</feature>
<feature type="domain" description="Cadherin" evidence="19">
    <location>
        <begin position="904"/>
        <end position="1008"/>
    </location>
</feature>
<feature type="region of interest" description="Disordered" evidence="15">
    <location>
        <begin position="3731"/>
        <end position="3750"/>
    </location>
</feature>
<keyword evidence="4 16" id="KW-0812">Transmembrane</keyword>
<feature type="domain" description="Cadherin" evidence="19">
    <location>
        <begin position="352"/>
        <end position="454"/>
    </location>
</feature>
<dbReference type="PROSITE" id="PS01187">
    <property type="entry name" value="EGF_CA"/>
    <property type="match status" value="1"/>
</dbReference>
<evidence type="ECO:0000256" key="6">
    <source>
        <dbReference type="ARBA" id="ARBA00022737"/>
    </source>
</evidence>
<comment type="caution">
    <text evidence="20">The sequence shown here is derived from an EMBL/GenBank/DDBJ whole genome shotgun (WGS) entry which is preliminary data.</text>
</comment>